<dbReference type="EMBL" id="KI925465">
    <property type="protein sequence ID" value="ETW75702.1"/>
    <property type="molecule type" value="Genomic_DNA"/>
</dbReference>
<dbReference type="RefSeq" id="XP_009551966.1">
    <property type="nucleotide sequence ID" value="XM_009553671.1"/>
</dbReference>
<dbReference type="InterPro" id="IPR027417">
    <property type="entry name" value="P-loop_NTPase"/>
</dbReference>
<dbReference type="HOGENOM" id="CLU_001103_12_5_1"/>
<keyword evidence="7" id="KW-0413">Isomerase</keyword>
<dbReference type="Gene3D" id="1.10.10.10">
    <property type="entry name" value="Winged helix-like DNA-binding domain superfamily/Winged helix DNA-binding domain"/>
    <property type="match status" value="1"/>
</dbReference>
<organism evidence="12 13">
    <name type="scientific">Heterobasidion irregulare (strain TC 32-1)</name>
    <dbReference type="NCBI Taxonomy" id="747525"/>
    <lineage>
        <taxon>Eukaryota</taxon>
        <taxon>Fungi</taxon>
        <taxon>Dikarya</taxon>
        <taxon>Basidiomycota</taxon>
        <taxon>Agaricomycotina</taxon>
        <taxon>Agaricomycetes</taxon>
        <taxon>Russulales</taxon>
        <taxon>Bondarzewiaceae</taxon>
        <taxon>Heterobasidion</taxon>
        <taxon>Heterobasidion annosum species complex</taxon>
    </lineage>
</organism>
<dbReference type="PROSITE" id="PS51192">
    <property type="entry name" value="HELICASE_ATP_BIND_1"/>
    <property type="match status" value="1"/>
</dbReference>
<evidence type="ECO:0000256" key="7">
    <source>
        <dbReference type="ARBA" id="ARBA00023235"/>
    </source>
</evidence>
<evidence type="ECO:0000313" key="12">
    <source>
        <dbReference type="EMBL" id="ETW75702.1"/>
    </source>
</evidence>
<keyword evidence="5" id="KW-0067">ATP-binding</keyword>
<sequence length="556" mass="62508">MDYYGHFEWSQELRLRMKTIFNIDDFRLCQEGVCNANMDGRDIICIMPTGGGKSLTYQLPALLAPGCTVVISPLIALMTDQIMHLTEAGIEAAMLTGSKSRQYQDEVLRRLEFSPRALQNSAQKEIKLCYVTPEKMNKDKRMMEVFSRMSQDNPRFVIDEAHCVSSLGHDFRPDYMALSELKKMFPKVPILALSATCPPRVLTDLLATLRLGPKTDGRNASLKGTVSFSSPLYRRNLHYRVLAKPNNETLLKLMTEYIRASHPNETGIIYCLSQADAEKVAKGIWEESGRKIKTGVYHAGIAEDTKAKLHEDWTTGKVQVVCATIAFGLGVDKADVRFVLHHSTSLENYYQESGRAGRDGKDAECILYYKAHDAFRRPNILLDDLDGQTKIHGMLRFAQDLEECRNVHFARRVHFSESADRAMAVWTADSDGDGDTLARCGHCDNCTRPPETIDVRDVTLDAWRVLRLVECVAQNKRYVTLPMLTDLVRNARSERIRNLGVDVPAVAGGKVALRKEDAEALVIHLLLANYLRETCLSNDYGTIVYLVLGPCAVRLL</sequence>
<dbReference type="InParanoid" id="W4JQ61"/>
<evidence type="ECO:0000259" key="11">
    <source>
        <dbReference type="PROSITE" id="PS51194"/>
    </source>
</evidence>
<evidence type="ECO:0000256" key="5">
    <source>
        <dbReference type="ARBA" id="ARBA00022840"/>
    </source>
</evidence>
<evidence type="ECO:0000256" key="3">
    <source>
        <dbReference type="ARBA" id="ARBA00022801"/>
    </source>
</evidence>
<evidence type="ECO:0000313" key="13">
    <source>
        <dbReference type="Proteomes" id="UP000030671"/>
    </source>
</evidence>
<comment type="similarity">
    <text evidence="1">Belongs to the helicase family. RecQ subfamily.</text>
</comment>
<dbReference type="InterPro" id="IPR011545">
    <property type="entry name" value="DEAD/DEAH_box_helicase_dom"/>
</dbReference>
<dbReference type="NCBIfam" id="TIGR00614">
    <property type="entry name" value="recQ_fam"/>
    <property type="match status" value="1"/>
</dbReference>
<dbReference type="GO" id="GO:0003677">
    <property type="term" value="F:DNA binding"/>
    <property type="evidence" value="ECO:0007669"/>
    <property type="project" value="UniProtKB-KW"/>
</dbReference>
<dbReference type="AlphaFoldDB" id="W4JQ61"/>
<dbReference type="STRING" id="747525.W4JQ61"/>
<dbReference type="GO" id="GO:0000724">
    <property type="term" value="P:double-strand break repair via homologous recombination"/>
    <property type="evidence" value="ECO:0007669"/>
    <property type="project" value="TreeGrafter"/>
</dbReference>
<feature type="non-terminal residue" evidence="12">
    <location>
        <position position="556"/>
    </location>
</feature>
<dbReference type="CDD" id="cd18794">
    <property type="entry name" value="SF2_C_RecQ"/>
    <property type="match status" value="1"/>
</dbReference>
<keyword evidence="6" id="KW-0238">DNA-binding</keyword>
<keyword evidence="13" id="KW-1185">Reference proteome</keyword>
<dbReference type="GO" id="GO:0043138">
    <property type="term" value="F:3'-5' DNA helicase activity"/>
    <property type="evidence" value="ECO:0007669"/>
    <property type="project" value="UniProtKB-EC"/>
</dbReference>
<dbReference type="GO" id="GO:0016787">
    <property type="term" value="F:hydrolase activity"/>
    <property type="evidence" value="ECO:0007669"/>
    <property type="project" value="UniProtKB-KW"/>
</dbReference>
<dbReference type="Pfam" id="PF00270">
    <property type="entry name" value="DEAD"/>
    <property type="match status" value="1"/>
</dbReference>
<dbReference type="KEGG" id="hir:HETIRDRAFT_329913"/>
<dbReference type="GO" id="GO:0005737">
    <property type="term" value="C:cytoplasm"/>
    <property type="evidence" value="ECO:0007669"/>
    <property type="project" value="TreeGrafter"/>
</dbReference>
<feature type="domain" description="Helicase ATP-binding" evidence="10">
    <location>
        <begin position="34"/>
        <end position="215"/>
    </location>
</feature>
<accession>W4JQ61</accession>
<dbReference type="PROSITE" id="PS51194">
    <property type="entry name" value="HELICASE_CTER"/>
    <property type="match status" value="1"/>
</dbReference>
<dbReference type="Pfam" id="PF00271">
    <property type="entry name" value="Helicase_C"/>
    <property type="match status" value="1"/>
</dbReference>
<name>W4JQ61_HETIT</name>
<evidence type="ECO:0000256" key="6">
    <source>
        <dbReference type="ARBA" id="ARBA00023125"/>
    </source>
</evidence>
<keyword evidence="2" id="KW-0547">Nucleotide-binding</keyword>
<dbReference type="GO" id="GO:0009378">
    <property type="term" value="F:four-way junction helicase activity"/>
    <property type="evidence" value="ECO:0007669"/>
    <property type="project" value="TreeGrafter"/>
</dbReference>
<dbReference type="InterPro" id="IPR004589">
    <property type="entry name" value="DNA_helicase_ATP-dep_RecQ"/>
</dbReference>
<evidence type="ECO:0000256" key="1">
    <source>
        <dbReference type="ARBA" id="ARBA00005446"/>
    </source>
</evidence>
<evidence type="ECO:0000256" key="4">
    <source>
        <dbReference type="ARBA" id="ARBA00022806"/>
    </source>
</evidence>
<feature type="domain" description="Helicase C-terminal" evidence="11">
    <location>
        <begin position="253"/>
        <end position="402"/>
    </location>
</feature>
<dbReference type="GO" id="GO:0005524">
    <property type="term" value="F:ATP binding"/>
    <property type="evidence" value="ECO:0007669"/>
    <property type="project" value="UniProtKB-KW"/>
</dbReference>
<dbReference type="Proteomes" id="UP000030671">
    <property type="component" value="Unassembled WGS sequence"/>
</dbReference>
<dbReference type="InterPro" id="IPR001650">
    <property type="entry name" value="Helicase_C-like"/>
</dbReference>
<dbReference type="SMART" id="SM00490">
    <property type="entry name" value="HELICc"/>
    <property type="match status" value="1"/>
</dbReference>
<evidence type="ECO:0000256" key="2">
    <source>
        <dbReference type="ARBA" id="ARBA00022741"/>
    </source>
</evidence>
<keyword evidence="3" id="KW-0378">Hydrolase</keyword>
<dbReference type="eggNOG" id="KOG0353">
    <property type="taxonomic scope" value="Eukaryota"/>
</dbReference>
<gene>
    <name evidence="12" type="ORF">HETIRDRAFT_329913</name>
</gene>
<evidence type="ECO:0000256" key="9">
    <source>
        <dbReference type="ARBA" id="ARBA00034808"/>
    </source>
</evidence>
<dbReference type="SUPFAM" id="SSF52540">
    <property type="entry name" value="P-loop containing nucleoside triphosphate hydrolases"/>
    <property type="match status" value="1"/>
</dbReference>
<dbReference type="GO" id="GO:0005694">
    <property type="term" value="C:chromosome"/>
    <property type="evidence" value="ECO:0007669"/>
    <property type="project" value="TreeGrafter"/>
</dbReference>
<evidence type="ECO:0000256" key="8">
    <source>
        <dbReference type="ARBA" id="ARBA00034617"/>
    </source>
</evidence>
<protein>
    <recommendedName>
        <fullName evidence="9">DNA 3'-5' helicase</fullName>
        <ecNumber evidence="9">5.6.2.4</ecNumber>
    </recommendedName>
</protein>
<dbReference type="InterPro" id="IPR036388">
    <property type="entry name" value="WH-like_DNA-bd_sf"/>
</dbReference>
<dbReference type="PANTHER" id="PTHR13710:SF105">
    <property type="entry name" value="ATP-DEPENDENT DNA HELICASE Q1"/>
    <property type="match status" value="1"/>
</dbReference>
<dbReference type="OrthoDB" id="10261556at2759"/>
<comment type="catalytic activity">
    <reaction evidence="8">
        <text>Couples ATP hydrolysis with the unwinding of duplex DNA by translocating in the 3'-5' direction.</text>
        <dbReference type="EC" id="5.6.2.4"/>
    </reaction>
</comment>
<reference evidence="12 13" key="1">
    <citation type="journal article" date="2012" name="New Phytol.">
        <title>Insight into trade-off between wood decay and parasitism from the genome of a fungal forest pathogen.</title>
        <authorList>
            <person name="Olson A."/>
            <person name="Aerts A."/>
            <person name="Asiegbu F."/>
            <person name="Belbahri L."/>
            <person name="Bouzid O."/>
            <person name="Broberg A."/>
            <person name="Canback B."/>
            <person name="Coutinho P.M."/>
            <person name="Cullen D."/>
            <person name="Dalman K."/>
            <person name="Deflorio G."/>
            <person name="van Diepen L.T."/>
            <person name="Dunand C."/>
            <person name="Duplessis S."/>
            <person name="Durling M."/>
            <person name="Gonthier P."/>
            <person name="Grimwood J."/>
            <person name="Fossdal C.G."/>
            <person name="Hansson D."/>
            <person name="Henrissat B."/>
            <person name="Hietala A."/>
            <person name="Himmelstrand K."/>
            <person name="Hoffmeister D."/>
            <person name="Hogberg N."/>
            <person name="James T.Y."/>
            <person name="Karlsson M."/>
            <person name="Kohler A."/>
            <person name="Kues U."/>
            <person name="Lee Y.H."/>
            <person name="Lin Y.C."/>
            <person name="Lind M."/>
            <person name="Lindquist E."/>
            <person name="Lombard V."/>
            <person name="Lucas S."/>
            <person name="Lunden K."/>
            <person name="Morin E."/>
            <person name="Murat C."/>
            <person name="Park J."/>
            <person name="Raffaello T."/>
            <person name="Rouze P."/>
            <person name="Salamov A."/>
            <person name="Schmutz J."/>
            <person name="Solheim H."/>
            <person name="Stahlberg J."/>
            <person name="Velez H."/>
            <person name="de Vries R.P."/>
            <person name="Wiebenga A."/>
            <person name="Woodward S."/>
            <person name="Yakovlev I."/>
            <person name="Garbelotto M."/>
            <person name="Martin F."/>
            <person name="Grigoriev I.V."/>
            <person name="Stenlid J."/>
        </authorList>
    </citation>
    <scope>NUCLEOTIDE SEQUENCE [LARGE SCALE GENOMIC DNA]</scope>
    <source>
        <strain evidence="12 13">TC 32-1</strain>
    </source>
</reference>
<dbReference type="InterPro" id="IPR014001">
    <property type="entry name" value="Helicase_ATP-bd"/>
</dbReference>
<evidence type="ECO:0000259" key="10">
    <source>
        <dbReference type="PROSITE" id="PS51192"/>
    </source>
</evidence>
<dbReference type="SMART" id="SM00487">
    <property type="entry name" value="DEXDc"/>
    <property type="match status" value="1"/>
</dbReference>
<dbReference type="GeneID" id="20671533"/>
<keyword evidence="4" id="KW-0347">Helicase</keyword>
<proteinExistence type="inferred from homology"/>
<dbReference type="FunFam" id="3.40.50.300:FF:001389">
    <property type="entry name" value="ATP-dependent DNA helicase RecQ"/>
    <property type="match status" value="1"/>
</dbReference>
<dbReference type="Gene3D" id="3.40.50.300">
    <property type="entry name" value="P-loop containing nucleotide triphosphate hydrolases"/>
    <property type="match status" value="2"/>
</dbReference>
<dbReference type="EC" id="5.6.2.4" evidence="9"/>
<dbReference type="PANTHER" id="PTHR13710">
    <property type="entry name" value="DNA HELICASE RECQ FAMILY MEMBER"/>
    <property type="match status" value="1"/>
</dbReference>